<name>A0A814R7F4_9BILA</name>
<evidence type="ECO:0000256" key="1">
    <source>
        <dbReference type="ARBA" id="ARBA00004141"/>
    </source>
</evidence>
<reference evidence="8" key="1">
    <citation type="submission" date="2021-02" db="EMBL/GenBank/DDBJ databases">
        <authorList>
            <person name="Nowell W R."/>
        </authorList>
    </citation>
    <scope>NUCLEOTIDE SEQUENCE</scope>
</reference>
<dbReference type="InterPro" id="IPR051072">
    <property type="entry name" value="CACNG_subunit"/>
</dbReference>
<comment type="caution">
    <text evidence="8">The sequence shown here is derived from an EMBL/GenBank/DDBJ whole genome shotgun (WGS) entry which is preliminary data.</text>
</comment>
<dbReference type="Proteomes" id="UP000663829">
    <property type="component" value="Unassembled WGS sequence"/>
</dbReference>
<feature type="region of interest" description="Disordered" evidence="6">
    <location>
        <begin position="367"/>
        <end position="406"/>
    </location>
</feature>
<evidence type="ECO:0000313" key="10">
    <source>
        <dbReference type="Proteomes" id="UP000663829"/>
    </source>
</evidence>
<dbReference type="GO" id="GO:0032281">
    <property type="term" value="C:AMPA glutamate receptor complex"/>
    <property type="evidence" value="ECO:0007669"/>
    <property type="project" value="TreeGrafter"/>
</dbReference>
<dbReference type="GO" id="GO:0099590">
    <property type="term" value="P:neurotransmitter receptor internalization"/>
    <property type="evidence" value="ECO:0007669"/>
    <property type="project" value="TreeGrafter"/>
</dbReference>
<dbReference type="Gene3D" id="1.20.140.150">
    <property type="match status" value="1"/>
</dbReference>
<dbReference type="GO" id="GO:0016247">
    <property type="term" value="F:channel regulator activity"/>
    <property type="evidence" value="ECO:0007669"/>
    <property type="project" value="TreeGrafter"/>
</dbReference>
<dbReference type="GO" id="GO:0098943">
    <property type="term" value="P:neurotransmitter receptor transport, postsynaptic endosome to lysosome"/>
    <property type="evidence" value="ECO:0007669"/>
    <property type="project" value="TreeGrafter"/>
</dbReference>
<proteinExistence type="inferred from homology"/>
<dbReference type="EMBL" id="CAJNOQ010006251">
    <property type="protein sequence ID" value="CAF1128732.1"/>
    <property type="molecule type" value="Genomic_DNA"/>
</dbReference>
<evidence type="ECO:0000256" key="7">
    <source>
        <dbReference type="SAM" id="Phobius"/>
    </source>
</evidence>
<dbReference type="GO" id="GO:0019226">
    <property type="term" value="P:transmission of nerve impulse"/>
    <property type="evidence" value="ECO:0007669"/>
    <property type="project" value="TreeGrafter"/>
</dbReference>
<dbReference type="GO" id="GO:0098970">
    <property type="term" value="P:postsynaptic neurotransmitter receptor diffusion trapping"/>
    <property type="evidence" value="ECO:0007669"/>
    <property type="project" value="TreeGrafter"/>
</dbReference>
<dbReference type="OrthoDB" id="9990458at2759"/>
<keyword evidence="4 7" id="KW-1133">Transmembrane helix</keyword>
<dbReference type="PANTHER" id="PTHR12107:SF0">
    <property type="entry name" value="STARGAZIN (MAMMALIAN CALCIUM CHANNEL) HOMOLOG"/>
    <property type="match status" value="1"/>
</dbReference>
<comment type="subcellular location">
    <subcellularLocation>
        <location evidence="1">Membrane</location>
        <topology evidence="1">Multi-pass membrane protein</topology>
    </subcellularLocation>
</comment>
<dbReference type="Proteomes" id="UP000681722">
    <property type="component" value="Unassembled WGS sequence"/>
</dbReference>
<comment type="similarity">
    <text evidence="2">Belongs to the PMP-22/EMP/MP20 family. CACNG subfamily.</text>
</comment>
<evidence type="ECO:0000313" key="8">
    <source>
        <dbReference type="EMBL" id="CAF1128732.1"/>
    </source>
</evidence>
<evidence type="ECO:0000256" key="6">
    <source>
        <dbReference type="SAM" id="MobiDB-lite"/>
    </source>
</evidence>
<sequence>MGNFHHKALMISASISAYTAPTLMGICLLTDHWIYGRQARLSQNPTLKPGDLRANFTYHRIGLWRECVKETENGPFACDLVKYSKAEAKLEKGFKAVSYRSAPSMACFIAASALLVLAIFLFSRGLLTMVGVTLYVSITTEENVKMDQEFPVMESDYGFSFICAVMSFVLQELTGVLTVYWFIYRFRALVRKQEKLRERTRELMGNCLQMTTALPLNLAHLTNSASKSKENSSTPKAYADYHHQPLQNSSGNRTQNARIRYMIDPDPQRLKPPRRRIPFDANYKTVPPSQQSAHTATNYIIADKNFIPRSPSNFYGEYCRILIRQEDMALLTKMVKSKSQALLLNSPTPSTRKQILMPNDTNAIMCKSTSSPSTSQMKQQQQHNPTLPAQNTRRSLRKGVKRTTSV</sequence>
<gene>
    <name evidence="8" type="ORF">GPM918_LOCUS20074</name>
    <name evidence="9" type="ORF">SRO942_LOCUS20071</name>
</gene>
<dbReference type="EMBL" id="CAJOBC010006251">
    <property type="protein sequence ID" value="CAF3892311.1"/>
    <property type="molecule type" value="Genomic_DNA"/>
</dbReference>
<feature type="transmembrane region" description="Helical" evidence="7">
    <location>
        <begin position="158"/>
        <end position="183"/>
    </location>
</feature>
<evidence type="ECO:0000256" key="5">
    <source>
        <dbReference type="ARBA" id="ARBA00023136"/>
    </source>
</evidence>
<evidence type="ECO:0000256" key="2">
    <source>
        <dbReference type="ARBA" id="ARBA00007111"/>
    </source>
</evidence>
<dbReference type="GO" id="GO:0098839">
    <property type="term" value="C:postsynaptic density membrane"/>
    <property type="evidence" value="ECO:0007669"/>
    <property type="project" value="TreeGrafter"/>
</dbReference>
<feature type="compositionally biased region" description="Polar residues" evidence="6">
    <location>
        <begin position="367"/>
        <end position="393"/>
    </location>
</feature>
<dbReference type="GO" id="GO:0005245">
    <property type="term" value="F:voltage-gated calcium channel activity"/>
    <property type="evidence" value="ECO:0007669"/>
    <property type="project" value="TreeGrafter"/>
</dbReference>
<keyword evidence="3 7" id="KW-0812">Transmembrane</keyword>
<feature type="transmembrane region" description="Helical" evidence="7">
    <location>
        <begin position="105"/>
        <end position="138"/>
    </location>
</feature>
<dbReference type="Pfam" id="PF00822">
    <property type="entry name" value="PMP22_Claudin"/>
    <property type="match status" value="1"/>
</dbReference>
<dbReference type="PRINTS" id="PR01792">
    <property type="entry name" value="VDCCGAMMA"/>
</dbReference>
<organism evidence="8 10">
    <name type="scientific">Didymodactylos carnosus</name>
    <dbReference type="NCBI Taxonomy" id="1234261"/>
    <lineage>
        <taxon>Eukaryota</taxon>
        <taxon>Metazoa</taxon>
        <taxon>Spiralia</taxon>
        <taxon>Gnathifera</taxon>
        <taxon>Rotifera</taxon>
        <taxon>Eurotatoria</taxon>
        <taxon>Bdelloidea</taxon>
        <taxon>Philodinida</taxon>
        <taxon>Philodinidae</taxon>
        <taxon>Didymodactylos</taxon>
    </lineage>
</organism>
<evidence type="ECO:0000256" key="4">
    <source>
        <dbReference type="ARBA" id="ARBA00022989"/>
    </source>
</evidence>
<dbReference type="InterPro" id="IPR008368">
    <property type="entry name" value="VDCC_gsu"/>
</dbReference>
<dbReference type="GO" id="GO:0051968">
    <property type="term" value="P:positive regulation of synaptic transmission, glutamatergic"/>
    <property type="evidence" value="ECO:0007669"/>
    <property type="project" value="TreeGrafter"/>
</dbReference>
<protein>
    <submittedName>
        <fullName evidence="8">Uncharacterized protein</fullName>
    </submittedName>
</protein>
<keyword evidence="10" id="KW-1185">Reference proteome</keyword>
<keyword evidence="5 7" id="KW-0472">Membrane</keyword>
<dbReference type="AlphaFoldDB" id="A0A814R7F4"/>
<evidence type="ECO:0000256" key="3">
    <source>
        <dbReference type="ARBA" id="ARBA00022692"/>
    </source>
</evidence>
<accession>A0A814R7F4</accession>
<feature type="compositionally biased region" description="Basic residues" evidence="6">
    <location>
        <begin position="394"/>
        <end position="406"/>
    </location>
</feature>
<dbReference type="PANTHER" id="PTHR12107">
    <property type="entry name" value="VOLTAGE-DEPENDENT CALCIUM CHANNEL GAMMA SUBUNIT"/>
    <property type="match status" value="1"/>
</dbReference>
<evidence type="ECO:0000313" key="9">
    <source>
        <dbReference type="EMBL" id="CAF3892311.1"/>
    </source>
</evidence>
<dbReference type="InterPro" id="IPR004031">
    <property type="entry name" value="PMP22/EMP/MP20/Claudin"/>
</dbReference>